<feature type="region of interest" description="Disordered" evidence="8">
    <location>
        <begin position="185"/>
        <end position="235"/>
    </location>
</feature>
<comment type="caution">
    <text evidence="9">The sequence shown here is derived from an EMBL/GenBank/DDBJ whole genome shotgun (WGS) entry which is preliminary data.</text>
</comment>
<dbReference type="AlphaFoldDB" id="A0A1A3NN78"/>
<keyword evidence="5" id="KW-0680">Restriction system</keyword>
<feature type="active site" evidence="6">
    <location>
        <position position="72"/>
    </location>
</feature>
<evidence type="ECO:0000313" key="10">
    <source>
        <dbReference type="Proteomes" id="UP000093819"/>
    </source>
</evidence>
<dbReference type="PANTHER" id="PTHR10629:SF50">
    <property type="entry name" value="DNA (CYTOSINE-5)-METHYLTRANSFERASE CMT3"/>
    <property type="match status" value="1"/>
</dbReference>
<name>A0A1A3NN78_MYCAS</name>
<dbReference type="InterPro" id="IPR029063">
    <property type="entry name" value="SAM-dependent_MTases_sf"/>
</dbReference>
<sequence>MRIGSLFSGAGGLDLAVEAVFGGYTVWQCENDPAAAKVLRSHWTDVPNLGDITAVDWAAVEPVDVLCGGFPCQDVSTAASHRRQGLRDGNRSGLWSHMAAAIDVLRPPFVVIENVKGLLSATAHRAMEPDDTDLGTLRAAGAVLGDLASLGFNAEWTVVPASAVGAPHKRERIFILAAAADTDNAGRSQQRWSCPTPPQHPATERGRGQSPRARLLPTPSASDGIGGGPNNPENRLAQGHQVQLIDLGLSDTAWDQYLPAIRHWENLTRPAPTPIEPYKRRLNAAFVEWMMGWPDGWVTKVPGEQLDLFGGTAWALTRVEQLTRCGNGVVPQQAEHALRRLLSATCEVAA</sequence>
<dbReference type="SUPFAM" id="SSF53335">
    <property type="entry name" value="S-adenosyl-L-methionine-dependent methyltransferases"/>
    <property type="match status" value="1"/>
</dbReference>
<dbReference type="PRINTS" id="PR00105">
    <property type="entry name" value="C5METTRFRASE"/>
</dbReference>
<dbReference type="RefSeq" id="WP_065035534.1">
    <property type="nucleotide sequence ID" value="NZ_LZLR01000093.1"/>
</dbReference>
<organism evidence="9 10">
    <name type="scientific">Mycobacterium asiaticum</name>
    <dbReference type="NCBI Taxonomy" id="1790"/>
    <lineage>
        <taxon>Bacteria</taxon>
        <taxon>Bacillati</taxon>
        <taxon>Actinomycetota</taxon>
        <taxon>Actinomycetes</taxon>
        <taxon>Mycobacteriales</taxon>
        <taxon>Mycobacteriaceae</taxon>
        <taxon>Mycobacterium</taxon>
    </lineage>
</organism>
<dbReference type="Gene3D" id="3.40.50.150">
    <property type="entry name" value="Vaccinia Virus protein VP39"/>
    <property type="match status" value="1"/>
</dbReference>
<dbReference type="Pfam" id="PF00145">
    <property type="entry name" value="DNA_methylase"/>
    <property type="match status" value="1"/>
</dbReference>
<keyword evidence="4 6" id="KW-0949">S-adenosyl-L-methionine</keyword>
<evidence type="ECO:0000256" key="5">
    <source>
        <dbReference type="ARBA" id="ARBA00022747"/>
    </source>
</evidence>
<comment type="similarity">
    <text evidence="6 7">Belongs to the class I-like SAM-binding methyltransferase superfamily. C5-methyltransferase family.</text>
</comment>
<dbReference type="GO" id="GO:0032259">
    <property type="term" value="P:methylation"/>
    <property type="evidence" value="ECO:0007669"/>
    <property type="project" value="UniProtKB-KW"/>
</dbReference>
<reference evidence="9 10" key="1">
    <citation type="submission" date="2016-06" db="EMBL/GenBank/DDBJ databases">
        <authorList>
            <person name="Kjaerup R.B."/>
            <person name="Dalgaard T.S."/>
            <person name="Juul-Madsen H.R."/>
        </authorList>
    </citation>
    <scope>NUCLEOTIDE SEQUENCE [LARGE SCALE GENOMIC DNA]</scope>
    <source>
        <strain evidence="9 10">1245335.1</strain>
    </source>
</reference>
<keyword evidence="3 6" id="KW-0808">Transferase</keyword>
<dbReference type="NCBIfam" id="TIGR00675">
    <property type="entry name" value="dcm"/>
    <property type="match status" value="1"/>
</dbReference>
<evidence type="ECO:0000256" key="8">
    <source>
        <dbReference type="SAM" id="MobiDB-lite"/>
    </source>
</evidence>
<dbReference type="GO" id="GO:0003886">
    <property type="term" value="F:DNA (cytosine-5-)-methyltransferase activity"/>
    <property type="evidence" value="ECO:0007669"/>
    <property type="project" value="UniProtKB-EC"/>
</dbReference>
<dbReference type="Proteomes" id="UP000093819">
    <property type="component" value="Unassembled WGS sequence"/>
</dbReference>
<evidence type="ECO:0000256" key="7">
    <source>
        <dbReference type="RuleBase" id="RU000416"/>
    </source>
</evidence>
<dbReference type="InterPro" id="IPR001525">
    <property type="entry name" value="C5_MeTfrase"/>
</dbReference>
<dbReference type="PROSITE" id="PS51679">
    <property type="entry name" value="SAM_MT_C5"/>
    <property type="match status" value="1"/>
</dbReference>
<proteinExistence type="inferred from homology"/>
<gene>
    <name evidence="9" type="ORF">A5635_21705</name>
</gene>
<evidence type="ECO:0000313" key="9">
    <source>
        <dbReference type="EMBL" id="OBK22534.1"/>
    </source>
</evidence>
<dbReference type="EMBL" id="LZLR01000093">
    <property type="protein sequence ID" value="OBK22534.1"/>
    <property type="molecule type" value="Genomic_DNA"/>
</dbReference>
<dbReference type="EC" id="2.1.1.37" evidence="1"/>
<evidence type="ECO:0000256" key="4">
    <source>
        <dbReference type="ARBA" id="ARBA00022691"/>
    </source>
</evidence>
<dbReference type="GO" id="GO:0009307">
    <property type="term" value="P:DNA restriction-modification system"/>
    <property type="evidence" value="ECO:0007669"/>
    <property type="project" value="UniProtKB-KW"/>
</dbReference>
<keyword evidence="2 6" id="KW-0489">Methyltransferase</keyword>
<evidence type="ECO:0000256" key="3">
    <source>
        <dbReference type="ARBA" id="ARBA00022679"/>
    </source>
</evidence>
<dbReference type="GO" id="GO:0044027">
    <property type="term" value="P:negative regulation of gene expression via chromosomal CpG island methylation"/>
    <property type="evidence" value="ECO:0007669"/>
    <property type="project" value="TreeGrafter"/>
</dbReference>
<evidence type="ECO:0000256" key="1">
    <source>
        <dbReference type="ARBA" id="ARBA00011975"/>
    </source>
</evidence>
<protein>
    <recommendedName>
        <fullName evidence="1">DNA (cytosine-5-)-methyltransferase</fullName>
        <ecNumber evidence="1">2.1.1.37</ecNumber>
    </recommendedName>
</protein>
<dbReference type="PANTHER" id="PTHR10629">
    <property type="entry name" value="CYTOSINE-SPECIFIC METHYLTRANSFERASE"/>
    <property type="match status" value="1"/>
</dbReference>
<dbReference type="GO" id="GO:0003677">
    <property type="term" value="F:DNA binding"/>
    <property type="evidence" value="ECO:0007669"/>
    <property type="project" value="TreeGrafter"/>
</dbReference>
<evidence type="ECO:0000256" key="2">
    <source>
        <dbReference type="ARBA" id="ARBA00022603"/>
    </source>
</evidence>
<accession>A0A1A3NN78</accession>
<evidence type="ECO:0000256" key="6">
    <source>
        <dbReference type="PROSITE-ProRule" id="PRU01016"/>
    </source>
</evidence>
<dbReference type="InterPro" id="IPR050390">
    <property type="entry name" value="C5-Methyltransferase"/>
</dbReference>
<dbReference type="OrthoDB" id="9813719at2"/>